<dbReference type="PANTHER" id="PTHR47649">
    <property type="entry name" value="RIBONUCLEASE D"/>
    <property type="match status" value="1"/>
</dbReference>
<dbReference type="CDD" id="cd06142">
    <property type="entry name" value="RNaseD_exo"/>
    <property type="match status" value="1"/>
</dbReference>
<dbReference type="GO" id="GO:0008408">
    <property type="term" value="F:3'-5' exonuclease activity"/>
    <property type="evidence" value="ECO:0007669"/>
    <property type="project" value="InterPro"/>
</dbReference>
<dbReference type="Gene3D" id="1.10.150.80">
    <property type="entry name" value="HRDC domain"/>
    <property type="match status" value="1"/>
</dbReference>
<proteinExistence type="predicted"/>
<dbReference type="Gene3D" id="3.30.420.10">
    <property type="entry name" value="Ribonuclease H-like superfamily/Ribonuclease H"/>
    <property type="match status" value="1"/>
</dbReference>
<dbReference type="PANTHER" id="PTHR47649:SF1">
    <property type="entry name" value="RIBONUCLEASE D"/>
    <property type="match status" value="1"/>
</dbReference>
<organism evidence="2">
    <name type="scientific">freshwater metagenome</name>
    <dbReference type="NCBI Taxonomy" id="449393"/>
    <lineage>
        <taxon>unclassified sequences</taxon>
        <taxon>metagenomes</taxon>
        <taxon>ecological metagenomes</taxon>
    </lineage>
</organism>
<accession>A0A6J6E756</accession>
<dbReference type="SMART" id="SM00341">
    <property type="entry name" value="HRDC"/>
    <property type="match status" value="1"/>
</dbReference>
<dbReference type="InterPro" id="IPR036397">
    <property type="entry name" value="RNaseH_sf"/>
</dbReference>
<dbReference type="Pfam" id="PF01612">
    <property type="entry name" value="DNA_pol_A_exo1"/>
    <property type="match status" value="1"/>
</dbReference>
<protein>
    <submittedName>
        <fullName evidence="2">Unannotated protein</fullName>
    </submittedName>
</protein>
<reference evidence="2" key="1">
    <citation type="submission" date="2020-05" db="EMBL/GenBank/DDBJ databases">
        <authorList>
            <person name="Chiriac C."/>
            <person name="Salcher M."/>
            <person name="Ghai R."/>
            <person name="Kavagutti S V."/>
        </authorList>
    </citation>
    <scope>NUCLEOTIDE SEQUENCE</scope>
</reference>
<dbReference type="AlphaFoldDB" id="A0A6J6E756"/>
<dbReference type="InterPro" id="IPR002562">
    <property type="entry name" value="3'-5'_exonuclease_dom"/>
</dbReference>
<dbReference type="PROSITE" id="PS50967">
    <property type="entry name" value="HRDC"/>
    <property type="match status" value="1"/>
</dbReference>
<dbReference type="Pfam" id="PF00570">
    <property type="entry name" value="HRDC"/>
    <property type="match status" value="1"/>
</dbReference>
<dbReference type="InterPro" id="IPR012337">
    <property type="entry name" value="RNaseH-like_sf"/>
</dbReference>
<evidence type="ECO:0000259" key="1">
    <source>
        <dbReference type="PROSITE" id="PS50967"/>
    </source>
</evidence>
<dbReference type="InterPro" id="IPR044876">
    <property type="entry name" value="HRDC_dom_sf"/>
</dbReference>
<dbReference type="InterPro" id="IPR010997">
    <property type="entry name" value="HRDC-like_sf"/>
</dbReference>
<sequence>MTHRWVATQTEFDDIVDRLCAEPRYAIDTEFHRERTYYPKLALVQLKWGEEVALVDPLAVDMSSIARLFASASLAVFHAAQQDLDVLTHAVGVVPARMFDTQLAAGFTGYSTPSLTSLLHSELGVSASKGDRLTDWLRRPLTADQQTYAAGDVDHLLELHDRLSARLDGLGRLEWALDACEELRTRPTGAADPEQAWLRLKDVRVLKARARGVAQAVAAWRERRAAAVDVPVRQILPDLAILGIAQKHPTTPAELAQARGVEERHSRGAMGAEILAAVQEGLTREVQLPSPDGDDLDRSLRPAVTLVSAWVSEVARAERIDTALLATRSDLVALLRGDRTARLAEGWRAELLGDGIRSLVEGRAGITFDGRGGLKLIPTVAASATPAAPPEFPPAEMAAGS</sequence>
<dbReference type="InterPro" id="IPR051086">
    <property type="entry name" value="RNase_D-like"/>
</dbReference>
<dbReference type="EMBL" id="CAEZSR010000103">
    <property type="protein sequence ID" value="CAB4572410.1"/>
    <property type="molecule type" value="Genomic_DNA"/>
</dbReference>
<name>A0A6J6E756_9ZZZZ</name>
<dbReference type="SUPFAM" id="SSF47819">
    <property type="entry name" value="HRDC-like"/>
    <property type="match status" value="2"/>
</dbReference>
<dbReference type="GO" id="GO:0003676">
    <property type="term" value="F:nucleic acid binding"/>
    <property type="evidence" value="ECO:0007669"/>
    <property type="project" value="InterPro"/>
</dbReference>
<dbReference type="GO" id="GO:0000166">
    <property type="term" value="F:nucleotide binding"/>
    <property type="evidence" value="ECO:0007669"/>
    <property type="project" value="InterPro"/>
</dbReference>
<dbReference type="GO" id="GO:0006139">
    <property type="term" value="P:nucleobase-containing compound metabolic process"/>
    <property type="evidence" value="ECO:0007669"/>
    <property type="project" value="InterPro"/>
</dbReference>
<gene>
    <name evidence="2" type="ORF">UFOPK1493_02488</name>
</gene>
<dbReference type="SUPFAM" id="SSF53098">
    <property type="entry name" value="Ribonuclease H-like"/>
    <property type="match status" value="1"/>
</dbReference>
<feature type="domain" description="HRDC" evidence="1">
    <location>
        <begin position="207"/>
        <end position="288"/>
    </location>
</feature>
<dbReference type="InterPro" id="IPR002121">
    <property type="entry name" value="HRDC_dom"/>
</dbReference>
<evidence type="ECO:0000313" key="2">
    <source>
        <dbReference type="EMBL" id="CAB4572410.1"/>
    </source>
</evidence>
<dbReference type="SMART" id="SM00474">
    <property type="entry name" value="35EXOc"/>
    <property type="match status" value="1"/>
</dbReference>